<keyword evidence="3" id="KW-0408">Iron</keyword>
<feature type="domain" description="Radical SAM core" evidence="4">
    <location>
        <begin position="1"/>
        <end position="241"/>
    </location>
</feature>
<keyword evidence="3" id="KW-0411">Iron-sulfur</keyword>
<dbReference type="SFLD" id="SFLDF00562">
    <property type="entry name" value="HemN-like__clustered_with_heat"/>
    <property type="match status" value="1"/>
</dbReference>
<keyword evidence="3" id="KW-0479">Metal-binding</keyword>
<keyword evidence="3" id="KW-0349">Heme</keyword>
<dbReference type="PROSITE" id="PS51918">
    <property type="entry name" value="RADICAL_SAM"/>
    <property type="match status" value="1"/>
</dbReference>
<evidence type="ECO:0000259" key="4">
    <source>
        <dbReference type="PROSITE" id="PS51918"/>
    </source>
</evidence>
<dbReference type="InterPro" id="IPR004559">
    <property type="entry name" value="HemW-like"/>
</dbReference>
<dbReference type="PANTHER" id="PTHR13932:SF5">
    <property type="entry name" value="RADICAL S-ADENOSYL METHIONINE DOMAIN-CONTAINING PROTEIN 1, MITOCHONDRIAL"/>
    <property type="match status" value="1"/>
</dbReference>
<evidence type="ECO:0000256" key="1">
    <source>
        <dbReference type="ARBA" id="ARBA00006100"/>
    </source>
</evidence>
<keyword evidence="3" id="KW-0004">4Fe-4S</keyword>
<dbReference type="PANTHER" id="PTHR13932">
    <property type="entry name" value="COPROPORPHYRINIGEN III OXIDASE"/>
    <property type="match status" value="1"/>
</dbReference>
<evidence type="ECO:0000313" key="6">
    <source>
        <dbReference type="Proteomes" id="UP001193081"/>
    </source>
</evidence>
<dbReference type="EMBL" id="SIJK02000053">
    <property type="protein sequence ID" value="MBP1468041.1"/>
    <property type="molecule type" value="Genomic_DNA"/>
</dbReference>
<dbReference type="Proteomes" id="UP001193081">
    <property type="component" value="Unassembled WGS sequence"/>
</dbReference>
<keyword evidence="6" id="KW-1185">Reference proteome</keyword>
<dbReference type="Gene3D" id="3.30.750.200">
    <property type="match status" value="1"/>
</dbReference>
<dbReference type="InterPro" id="IPR034505">
    <property type="entry name" value="Coproporphyrinogen-III_oxidase"/>
</dbReference>
<keyword evidence="3" id="KW-0963">Cytoplasm</keyword>
<gene>
    <name evidence="5" type="primary">hemW</name>
    <name evidence="5" type="ORF">EYB53_020150</name>
</gene>
<dbReference type="InterPro" id="IPR058240">
    <property type="entry name" value="rSAM_sf"/>
</dbReference>
<evidence type="ECO:0000256" key="2">
    <source>
        <dbReference type="ARBA" id="ARBA00017228"/>
    </source>
</evidence>
<dbReference type="SFLD" id="SFLDG01082">
    <property type="entry name" value="B12-binding_domain_containing"/>
    <property type="match status" value="1"/>
</dbReference>
<evidence type="ECO:0000256" key="3">
    <source>
        <dbReference type="RuleBase" id="RU364116"/>
    </source>
</evidence>
<keyword evidence="3" id="KW-0143">Chaperone</keyword>
<name>A0ABS4DF36_9CHLR</name>
<comment type="subcellular location">
    <subcellularLocation>
        <location evidence="3">Cytoplasm</location>
    </subcellularLocation>
</comment>
<dbReference type="CDD" id="cd01335">
    <property type="entry name" value="Radical_SAM"/>
    <property type="match status" value="1"/>
</dbReference>
<keyword evidence="3" id="KW-0949">S-adenosyl-L-methionine</keyword>
<proteinExistence type="inferred from homology"/>
<accession>A0ABS4DF36</accession>
<dbReference type="Pfam" id="PF06969">
    <property type="entry name" value="HemN_C"/>
    <property type="match status" value="1"/>
</dbReference>
<evidence type="ECO:0000313" key="5">
    <source>
        <dbReference type="EMBL" id="MBP1468041.1"/>
    </source>
</evidence>
<dbReference type="Pfam" id="PF04055">
    <property type="entry name" value="Radical_SAM"/>
    <property type="match status" value="1"/>
</dbReference>
<dbReference type="SMART" id="SM00729">
    <property type="entry name" value="Elp3"/>
    <property type="match status" value="1"/>
</dbReference>
<dbReference type="SUPFAM" id="SSF102114">
    <property type="entry name" value="Radical SAM enzymes"/>
    <property type="match status" value="1"/>
</dbReference>
<dbReference type="RefSeq" id="WP_135480394.1">
    <property type="nucleotide sequence ID" value="NZ_SIJK02000053.1"/>
</dbReference>
<dbReference type="NCBIfam" id="TIGR00539">
    <property type="entry name" value="hemN_rel"/>
    <property type="match status" value="1"/>
</dbReference>
<dbReference type="InterPro" id="IPR007197">
    <property type="entry name" value="rSAM"/>
</dbReference>
<organism evidence="5 6">
    <name type="scientific">Candidatus Chloroploca mongolica</name>
    <dbReference type="NCBI Taxonomy" id="2528176"/>
    <lineage>
        <taxon>Bacteria</taxon>
        <taxon>Bacillati</taxon>
        <taxon>Chloroflexota</taxon>
        <taxon>Chloroflexia</taxon>
        <taxon>Chloroflexales</taxon>
        <taxon>Chloroflexineae</taxon>
        <taxon>Oscillochloridaceae</taxon>
        <taxon>Candidatus Chloroploca</taxon>
    </lineage>
</organism>
<comment type="caution">
    <text evidence="5">The sequence shown here is derived from an EMBL/GenBank/DDBJ whole genome shotgun (WGS) entry which is preliminary data.</text>
</comment>
<dbReference type="InterPro" id="IPR006638">
    <property type="entry name" value="Elp3/MiaA/NifB-like_rSAM"/>
</dbReference>
<dbReference type="SFLD" id="SFLDS00029">
    <property type="entry name" value="Radical_SAM"/>
    <property type="match status" value="1"/>
</dbReference>
<dbReference type="SFLD" id="SFLDF00288">
    <property type="entry name" value="HemN-like__clustered_with_nucl"/>
    <property type="match status" value="1"/>
</dbReference>
<dbReference type="SFLD" id="SFLDG01065">
    <property type="entry name" value="anaerobic_coproporphyrinogen-I"/>
    <property type="match status" value="1"/>
</dbReference>
<sequence length="392" mass="43038">MQHLYLHIPFCHRRCSYCDFNTYANMEHRIEAYVEALCAELRMRAAQEHVPVPRSTEAAALPPTIFFGGGTPTMLSLGQFERILEAASALVPLEGAEITSEANPGTVLGRDYLRGLRSLGVNRLSMGVQSLHDPTLRVLGRIHTAAEARQSFEEAREAGFTNLNLDFIFGLPGQDLAQWEATLAAITTWGAEHFSLYSLILEEQTPLFAQVTAGNVVVPDDDAAAAMYEAAMMQFAAAGYQQYEISNWARSTPEDGRLPRYACNHNLAYWLNSDYLAVGAGAHGHLYPRRYANILGIDAYIKAVAQGTLPVATVTALTPEDLRAETMMMGLRLNQGVSQAHFMARCGLGLDEAYGPTIAHLIDLGVLESDAERIRLTARGRMVGNQVFAKFV</sequence>
<comment type="similarity">
    <text evidence="1">Belongs to the anaerobic coproporphyrinogen-III oxidase family. HemW subfamily.</text>
</comment>
<dbReference type="InterPro" id="IPR010723">
    <property type="entry name" value="HemN_C"/>
</dbReference>
<protein>
    <recommendedName>
        <fullName evidence="2 3">Heme chaperone HemW</fullName>
    </recommendedName>
</protein>
<comment type="function">
    <text evidence="3">Probably acts as a heme chaperone, transferring heme to an unknown acceptor. Binds one molecule of heme per monomer, possibly covalently. Binds 1 [4Fe-4S] cluster. The cluster is coordinated with 3 cysteines and an exchangeable S-adenosyl-L-methionine.</text>
</comment>
<reference evidence="5 6" key="1">
    <citation type="submission" date="2021-03" db="EMBL/GenBank/DDBJ databases">
        <authorList>
            <person name="Grouzdev D.S."/>
        </authorList>
    </citation>
    <scope>NUCLEOTIDE SEQUENCE [LARGE SCALE GENOMIC DNA]</scope>
    <source>
        <strain evidence="5 6">M50-1</strain>
    </source>
</reference>